<dbReference type="EMBL" id="VSRR010006270">
    <property type="protein sequence ID" value="MPC44404.1"/>
    <property type="molecule type" value="Genomic_DNA"/>
</dbReference>
<name>A0A5B7FIX8_PORTR</name>
<protein>
    <submittedName>
        <fullName evidence="1">Uncharacterized protein</fullName>
    </submittedName>
</protein>
<accession>A0A5B7FIX8</accession>
<dbReference type="AlphaFoldDB" id="A0A5B7FIX8"/>
<reference evidence="1 2" key="1">
    <citation type="submission" date="2019-05" db="EMBL/GenBank/DDBJ databases">
        <title>Another draft genome of Portunus trituberculatus and its Hox gene families provides insights of decapod evolution.</title>
        <authorList>
            <person name="Jeong J.-H."/>
            <person name="Song I."/>
            <person name="Kim S."/>
            <person name="Choi T."/>
            <person name="Kim D."/>
            <person name="Ryu S."/>
            <person name="Kim W."/>
        </authorList>
    </citation>
    <scope>NUCLEOTIDE SEQUENCE [LARGE SCALE GENOMIC DNA]</scope>
    <source>
        <tissue evidence="1">Muscle</tissue>
    </source>
</reference>
<dbReference type="Proteomes" id="UP000324222">
    <property type="component" value="Unassembled WGS sequence"/>
</dbReference>
<gene>
    <name evidence="1" type="ORF">E2C01_038077</name>
</gene>
<sequence>MSHPSALYTCSLTPSRPAFPQPVSDQLAATALCPLLAFGLLRFKGLREAVAGSALWESKNINGFGVAVPEWRDCGKRLWTWQEVLLCGDGCGRDLGIEWNDGVVGMWYGTVLLIETLSTLKI</sequence>
<keyword evidence="2" id="KW-1185">Reference proteome</keyword>
<evidence type="ECO:0000313" key="1">
    <source>
        <dbReference type="EMBL" id="MPC44404.1"/>
    </source>
</evidence>
<organism evidence="1 2">
    <name type="scientific">Portunus trituberculatus</name>
    <name type="common">Swimming crab</name>
    <name type="synonym">Neptunus trituberculatus</name>
    <dbReference type="NCBI Taxonomy" id="210409"/>
    <lineage>
        <taxon>Eukaryota</taxon>
        <taxon>Metazoa</taxon>
        <taxon>Ecdysozoa</taxon>
        <taxon>Arthropoda</taxon>
        <taxon>Crustacea</taxon>
        <taxon>Multicrustacea</taxon>
        <taxon>Malacostraca</taxon>
        <taxon>Eumalacostraca</taxon>
        <taxon>Eucarida</taxon>
        <taxon>Decapoda</taxon>
        <taxon>Pleocyemata</taxon>
        <taxon>Brachyura</taxon>
        <taxon>Eubrachyura</taxon>
        <taxon>Portunoidea</taxon>
        <taxon>Portunidae</taxon>
        <taxon>Portuninae</taxon>
        <taxon>Portunus</taxon>
    </lineage>
</organism>
<comment type="caution">
    <text evidence="1">The sequence shown here is derived from an EMBL/GenBank/DDBJ whole genome shotgun (WGS) entry which is preliminary data.</text>
</comment>
<evidence type="ECO:0000313" key="2">
    <source>
        <dbReference type="Proteomes" id="UP000324222"/>
    </source>
</evidence>
<proteinExistence type="predicted"/>